<reference evidence="2 4" key="2">
    <citation type="journal article" date="2013" name="Nature">
        <title>Insights into bilaterian evolution from three spiralian genomes.</title>
        <authorList>
            <person name="Simakov O."/>
            <person name="Marletaz F."/>
            <person name="Cho S.J."/>
            <person name="Edsinger-Gonzales E."/>
            <person name="Havlak P."/>
            <person name="Hellsten U."/>
            <person name="Kuo D.H."/>
            <person name="Larsson T."/>
            <person name="Lv J."/>
            <person name="Arendt D."/>
            <person name="Savage R."/>
            <person name="Osoegawa K."/>
            <person name="de Jong P."/>
            <person name="Grimwood J."/>
            <person name="Chapman J.A."/>
            <person name="Shapiro H."/>
            <person name="Aerts A."/>
            <person name="Otillar R.P."/>
            <person name="Terry A.Y."/>
            <person name="Boore J.L."/>
            <person name="Grigoriev I.V."/>
            <person name="Lindberg D.R."/>
            <person name="Seaver E.C."/>
            <person name="Weisblat D.A."/>
            <person name="Putnam N.H."/>
            <person name="Rokhsar D.S."/>
        </authorList>
    </citation>
    <scope>NUCLEOTIDE SEQUENCE</scope>
    <source>
        <strain evidence="2 4">I ESC-2004</strain>
    </source>
</reference>
<dbReference type="SMART" id="SM00256">
    <property type="entry name" value="FBOX"/>
    <property type="match status" value="1"/>
</dbReference>
<protein>
    <recommendedName>
        <fullName evidence="1">F-box domain-containing protein</fullName>
    </recommendedName>
</protein>
<dbReference type="InterPro" id="IPR036047">
    <property type="entry name" value="F-box-like_dom_sf"/>
</dbReference>
<dbReference type="AlphaFoldDB" id="R7T6H7"/>
<dbReference type="PROSITE" id="PS50181">
    <property type="entry name" value="FBOX"/>
    <property type="match status" value="1"/>
</dbReference>
<dbReference type="InterPro" id="IPR032675">
    <property type="entry name" value="LRR_dom_sf"/>
</dbReference>
<dbReference type="SUPFAM" id="SSF81383">
    <property type="entry name" value="F-box domain"/>
    <property type="match status" value="1"/>
</dbReference>
<dbReference type="Gene3D" id="3.80.10.10">
    <property type="entry name" value="Ribonuclease Inhibitor"/>
    <property type="match status" value="1"/>
</dbReference>
<sequence>MMSFRDVSLLDLPCEILLHILDLVDTDSRQCVRHVCKALRDMVDDPLLWRHRCLHLLSEAQRKSPRHLLRVLRRRNPSNVSLDHCHNVSLKKLDLLFGELRKLRRLRCSCCVAQYLATKENVRLSIDALRINSELCKGKARGGCIADLSLFEHLKSLHVDATLSFEESVSAVIEHVSKLHQLRELALRICKVPPDPRWSHSSITSLSLQSFPHLKVLKLHGIPVNSELFYASQNVALDKLDIGQISEMDEWIESIHSVTNLRLQLKPPEVNSTLRLLREHLSSLQELSIQADGLGIYPVEFELLPLSLKTFSLHWTVGGMVRKEKGILGLIPAELREKLEGLHLPQIRLTEHDIVTLADDFANLQHLSCSLADSVSSDTLGCIANHKRLRKVSLWFSLEGKFHEAAKKIEEKTECRLLVRFDTNMSRLNQMYDGF</sequence>
<name>R7T6H7_CAPTE</name>
<gene>
    <name evidence="2" type="ORF">CAPTEDRAFT_193809</name>
</gene>
<evidence type="ECO:0000313" key="2">
    <source>
        <dbReference type="EMBL" id="ELT89090.1"/>
    </source>
</evidence>
<dbReference type="HOGENOM" id="CLU_630456_0_0_1"/>
<evidence type="ECO:0000313" key="4">
    <source>
        <dbReference type="Proteomes" id="UP000014760"/>
    </source>
</evidence>
<accession>R7T6H7</accession>
<evidence type="ECO:0000259" key="1">
    <source>
        <dbReference type="PROSITE" id="PS50181"/>
    </source>
</evidence>
<reference evidence="4" key="1">
    <citation type="submission" date="2012-12" db="EMBL/GenBank/DDBJ databases">
        <authorList>
            <person name="Hellsten U."/>
            <person name="Grimwood J."/>
            <person name="Chapman J.A."/>
            <person name="Shapiro H."/>
            <person name="Aerts A."/>
            <person name="Otillar R.P."/>
            <person name="Terry A.Y."/>
            <person name="Boore J.L."/>
            <person name="Simakov O."/>
            <person name="Marletaz F."/>
            <person name="Cho S.-J."/>
            <person name="Edsinger-Gonzales E."/>
            <person name="Havlak P."/>
            <person name="Kuo D.-H."/>
            <person name="Larsson T."/>
            <person name="Lv J."/>
            <person name="Arendt D."/>
            <person name="Savage R."/>
            <person name="Osoegawa K."/>
            <person name="de Jong P."/>
            <person name="Lindberg D.R."/>
            <person name="Seaver E.C."/>
            <person name="Weisblat D.A."/>
            <person name="Putnam N.H."/>
            <person name="Grigoriev I.V."/>
            <person name="Rokhsar D.S."/>
        </authorList>
    </citation>
    <scope>NUCLEOTIDE SEQUENCE</scope>
    <source>
        <strain evidence="4">I ESC-2004</strain>
    </source>
</reference>
<feature type="domain" description="F-box" evidence="1">
    <location>
        <begin position="6"/>
        <end position="52"/>
    </location>
</feature>
<dbReference type="InterPro" id="IPR001810">
    <property type="entry name" value="F-box_dom"/>
</dbReference>
<dbReference type="SUPFAM" id="SSF52047">
    <property type="entry name" value="RNI-like"/>
    <property type="match status" value="1"/>
</dbReference>
<dbReference type="EMBL" id="AMQN01015049">
    <property type="status" value="NOT_ANNOTATED_CDS"/>
    <property type="molecule type" value="Genomic_DNA"/>
</dbReference>
<proteinExistence type="predicted"/>
<evidence type="ECO:0000313" key="3">
    <source>
        <dbReference type="EnsemblMetazoa" id="CapteP193809"/>
    </source>
</evidence>
<organism evidence="2">
    <name type="scientific">Capitella teleta</name>
    <name type="common">Polychaete worm</name>
    <dbReference type="NCBI Taxonomy" id="283909"/>
    <lineage>
        <taxon>Eukaryota</taxon>
        <taxon>Metazoa</taxon>
        <taxon>Spiralia</taxon>
        <taxon>Lophotrochozoa</taxon>
        <taxon>Annelida</taxon>
        <taxon>Polychaeta</taxon>
        <taxon>Sedentaria</taxon>
        <taxon>Scolecida</taxon>
        <taxon>Capitellidae</taxon>
        <taxon>Capitella</taxon>
    </lineage>
</organism>
<dbReference type="Gene3D" id="1.20.1280.50">
    <property type="match status" value="1"/>
</dbReference>
<dbReference type="EnsemblMetazoa" id="CapteT193809">
    <property type="protein sequence ID" value="CapteP193809"/>
    <property type="gene ID" value="CapteG193809"/>
</dbReference>
<keyword evidence="4" id="KW-1185">Reference proteome</keyword>
<dbReference type="EMBL" id="KB311540">
    <property type="protein sequence ID" value="ELT89090.1"/>
    <property type="molecule type" value="Genomic_DNA"/>
</dbReference>
<dbReference type="Pfam" id="PF12937">
    <property type="entry name" value="F-box-like"/>
    <property type="match status" value="1"/>
</dbReference>
<reference evidence="3" key="3">
    <citation type="submission" date="2015-06" db="UniProtKB">
        <authorList>
            <consortium name="EnsemblMetazoa"/>
        </authorList>
    </citation>
    <scope>IDENTIFICATION</scope>
</reference>
<dbReference type="Proteomes" id="UP000014760">
    <property type="component" value="Unassembled WGS sequence"/>
</dbReference>